<protein>
    <submittedName>
        <fullName evidence="1">Uncharacterized protein</fullName>
    </submittedName>
</protein>
<evidence type="ECO:0000313" key="2">
    <source>
        <dbReference type="Proteomes" id="UP000248790"/>
    </source>
</evidence>
<dbReference type="EMBL" id="QLMC01000002">
    <property type="protein sequence ID" value="RAJ99883.1"/>
    <property type="molecule type" value="Genomic_DNA"/>
</dbReference>
<gene>
    <name evidence="1" type="ORF">LX87_01580</name>
</gene>
<keyword evidence="2" id="KW-1185">Reference proteome</keyword>
<dbReference type="Proteomes" id="UP000248790">
    <property type="component" value="Unassembled WGS sequence"/>
</dbReference>
<proteinExistence type="predicted"/>
<reference evidence="1 2" key="1">
    <citation type="submission" date="2018-06" db="EMBL/GenBank/DDBJ databases">
        <title>Genomic Encyclopedia of Archaeal and Bacterial Type Strains, Phase II (KMG-II): from individual species to whole genera.</title>
        <authorList>
            <person name="Goeker M."/>
        </authorList>
    </citation>
    <scope>NUCLEOTIDE SEQUENCE [LARGE SCALE GENOMIC DNA]</scope>
    <source>
        <strain evidence="1 2">DSM 21851</strain>
    </source>
</reference>
<organism evidence="1 2">
    <name type="scientific">Larkinella arboricola</name>
    <dbReference type="NCBI Taxonomy" id="643671"/>
    <lineage>
        <taxon>Bacteria</taxon>
        <taxon>Pseudomonadati</taxon>
        <taxon>Bacteroidota</taxon>
        <taxon>Cytophagia</taxon>
        <taxon>Cytophagales</taxon>
        <taxon>Spirosomataceae</taxon>
        <taxon>Larkinella</taxon>
    </lineage>
</organism>
<sequence>MRAGVLCGTNYPIDMHYDPFFLLSCLMGDELYKLKDTNTTHPDVRVLEERFKQVWNQPIDDFYLSGLPPVIRRNARRSFI</sequence>
<name>A0A327X3H2_LARAB</name>
<evidence type="ECO:0000313" key="1">
    <source>
        <dbReference type="EMBL" id="RAJ99883.1"/>
    </source>
</evidence>
<comment type="caution">
    <text evidence="1">The sequence shown here is derived from an EMBL/GenBank/DDBJ whole genome shotgun (WGS) entry which is preliminary data.</text>
</comment>
<accession>A0A327X3H2</accession>
<dbReference type="AlphaFoldDB" id="A0A327X3H2"/>